<dbReference type="PANTHER" id="PTHR33164:SF43">
    <property type="entry name" value="HTH-TYPE TRANSCRIPTIONAL REPRESSOR YETL"/>
    <property type="match status" value="1"/>
</dbReference>
<keyword evidence="1 2" id="KW-0238">DNA-binding</keyword>
<evidence type="ECO:0000259" key="4">
    <source>
        <dbReference type="PROSITE" id="PS50977"/>
    </source>
</evidence>
<keyword evidence="7" id="KW-1185">Reference proteome</keyword>
<dbReference type="InterPro" id="IPR036388">
    <property type="entry name" value="WH-like_DNA-bd_sf"/>
</dbReference>
<feature type="domain" description="HTH marR-type" evidence="5">
    <location>
        <begin position="297"/>
        <end position="432"/>
    </location>
</feature>
<dbReference type="SUPFAM" id="SSF48498">
    <property type="entry name" value="Tetracyclin repressor-like, C-terminal domain"/>
    <property type="match status" value="1"/>
</dbReference>
<dbReference type="PROSITE" id="PS50995">
    <property type="entry name" value="HTH_MARR_2"/>
    <property type="match status" value="1"/>
</dbReference>
<evidence type="ECO:0000259" key="5">
    <source>
        <dbReference type="PROSITE" id="PS50995"/>
    </source>
</evidence>
<gene>
    <name evidence="6" type="ORF">DY218_07535</name>
</gene>
<dbReference type="GO" id="GO:0003677">
    <property type="term" value="F:DNA binding"/>
    <property type="evidence" value="ECO:0007669"/>
    <property type="project" value="UniProtKB-UniRule"/>
</dbReference>
<dbReference type="Pfam" id="PF00440">
    <property type="entry name" value="TetR_N"/>
    <property type="match status" value="1"/>
</dbReference>
<feature type="compositionally biased region" description="Basic and acidic residues" evidence="3">
    <location>
        <begin position="16"/>
        <end position="25"/>
    </location>
</feature>
<feature type="region of interest" description="Disordered" evidence="3">
    <location>
        <begin position="16"/>
        <end position="70"/>
    </location>
</feature>
<dbReference type="GO" id="GO:0003700">
    <property type="term" value="F:DNA-binding transcription factor activity"/>
    <property type="evidence" value="ECO:0007669"/>
    <property type="project" value="InterPro"/>
</dbReference>
<accession>A0A372M8G1</accession>
<evidence type="ECO:0000256" key="2">
    <source>
        <dbReference type="PROSITE-ProRule" id="PRU00335"/>
    </source>
</evidence>
<evidence type="ECO:0000256" key="1">
    <source>
        <dbReference type="ARBA" id="ARBA00023125"/>
    </source>
</evidence>
<feature type="domain" description="HTH tetR-type" evidence="4">
    <location>
        <begin position="67"/>
        <end position="127"/>
    </location>
</feature>
<dbReference type="InterPro" id="IPR009057">
    <property type="entry name" value="Homeodomain-like_sf"/>
</dbReference>
<dbReference type="Pfam" id="PF12802">
    <property type="entry name" value="MarR_2"/>
    <property type="match status" value="1"/>
</dbReference>
<dbReference type="PRINTS" id="PR00455">
    <property type="entry name" value="HTHTETR"/>
</dbReference>
<dbReference type="PRINTS" id="PR00598">
    <property type="entry name" value="HTHMARR"/>
</dbReference>
<evidence type="ECO:0000313" key="7">
    <source>
        <dbReference type="Proteomes" id="UP000263094"/>
    </source>
</evidence>
<feature type="compositionally biased region" description="Basic and acidic residues" evidence="3">
    <location>
        <begin position="51"/>
        <end position="70"/>
    </location>
</feature>
<dbReference type="InterPro" id="IPR041678">
    <property type="entry name" value="TetR_C_16"/>
</dbReference>
<dbReference type="InterPro" id="IPR036271">
    <property type="entry name" value="Tet_transcr_reg_TetR-rel_C_sf"/>
</dbReference>
<feature type="region of interest" description="Disordered" evidence="3">
    <location>
        <begin position="248"/>
        <end position="295"/>
    </location>
</feature>
<dbReference type="PROSITE" id="PS50977">
    <property type="entry name" value="HTH_TETR_2"/>
    <property type="match status" value="1"/>
</dbReference>
<dbReference type="AlphaFoldDB" id="A0A372M8G1"/>
<dbReference type="InterPro" id="IPR001647">
    <property type="entry name" value="HTH_TetR"/>
</dbReference>
<dbReference type="PANTHER" id="PTHR33164">
    <property type="entry name" value="TRANSCRIPTIONAL REGULATOR, MARR FAMILY"/>
    <property type="match status" value="1"/>
</dbReference>
<dbReference type="SMART" id="SM00347">
    <property type="entry name" value="HTH_MARR"/>
    <property type="match status" value="1"/>
</dbReference>
<dbReference type="InterPro" id="IPR039422">
    <property type="entry name" value="MarR/SlyA-like"/>
</dbReference>
<dbReference type="EMBL" id="QUAK01000038">
    <property type="protein sequence ID" value="RFU87216.1"/>
    <property type="molecule type" value="Genomic_DNA"/>
</dbReference>
<reference evidence="6 7" key="1">
    <citation type="submission" date="2018-08" db="EMBL/GenBank/DDBJ databases">
        <title>Isolation, diversity and antifungal activity of Actinobacteria from wheat.</title>
        <authorList>
            <person name="Han C."/>
        </authorList>
    </citation>
    <scope>NUCLEOTIDE SEQUENCE [LARGE SCALE GENOMIC DNA]</scope>
    <source>
        <strain evidence="6 7">NEAU-YY421</strain>
    </source>
</reference>
<dbReference type="SUPFAM" id="SSF46785">
    <property type="entry name" value="Winged helix' DNA-binding domain"/>
    <property type="match status" value="1"/>
</dbReference>
<dbReference type="Gene3D" id="1.10.10.10">
    <property type="entry name" value="Winged helix-like DNA-binding domain superfamily/Winged helix DNA-binding domain"/>
    <property type="match status" value="1"/>
</dbReference>
<dbReference type="InterPro" id="IPR000835">
    <property type="entry name" value="HTH_MarR-typ"/>
</dbReference>
<evidence type="ECO:0000313" key="6">
    <source>
        <dbReference type="EMBL" id="RFU87216.1"/>
    </source>
</evidence>
<sequence length="441" mass="46810">MNDCFCEHSFNLRQVESQHKGERHSSTRVASPGGVPGTAFGAPGVRQTPRVRQDEEPRRRGRAHDPQGRRRAVLDAARRLFADHGYTGVGIRAIAAEADVTPGLVMAYFGTKDALFREVVGSGAGVGPEVLRAAGEDPARLPDVLARAYLDRWDRLQPGDPWPALIRSAVTHAPSAELLRSILERQVGEPLAALLGDGPDAEVRTAVVRSILFGVIMERYVFAHEPAASVPSAELGTALSAALATALGPAPSADTDSGTDTAGGTDTVGVPTARATPPAPTEAPRTAPADRREPAHSPDLFAALGECTLRYQALLGRMVKEYGISLPALDVLTALHTADGSRGLTMGEVSATGAVRAGGLTQHADRLEARGLIRRERDPRDRRIVRLRLTDAGSELTDRVAAARRAREDELLSGLAPADRRRLSALLGTLSRTLEAGGPEL</sequence>
<dbReference type="Gene3D" id="1.10.10.60">
    <property type="entry name" value="Homeodomain-like"/>
    <property type="match status" value="1"/>
</dbReference>
<comment type="caution">
    <text evidence="6">The sequence shown here is derived from an EMBL/GenBank/DDBJ whole genome shotgun (WGS) entry which is preliminary data.</text>
</comment>
<dbReference type="Pfam" id="PF17920">
    <property type="entry name" value="TetR_C_16"/>
    <property type="match status" value="1"/>
</dbReference>
<proteinExistence type="predicted"/>
<dbReference type="Gene3D" id="1.10.357.10">
    <property type="entry name" value="Tetracycline Repressor, domain 2"/>
    <property type="match status" value="1"/>
</dbReference>
<protein>
    <submittedName>
        <fullName evidence="6">TetR family transcriptional regulator</fullName>
    </submittedName>
</protein>
<dbReference type="GO" id="GO:0006950">
    <property type="term" value="P:response to stress"/>
    <property type="evidence" value="ECO:0007669"/>
    <property type="project" value="TreeGrafter"/>
</dbReference>
<organism evidence="6 7">
    <name type="scientific">Streptomyces triticagri</name>
    <dbReference type="NCBI Taxonomy" id="2293568"/>
    <lineage>
        <taxon>Bacteria</taxon>
        <taxon>Bacillati</taxon>
        <taxon>Actinomycetota</taxon>
        <taxon>Actinomycetes</taxon>
        <taxon>Kitasatosporales</taxon>
        <taxon>Streptomycetaceae</taxon>
        <taxon>Streptomyces</taxon>
    </lineage>
</organism>
<dbReference type="InterPro" id="IPR036390">
    <property type="entry name" value="WH_DNA-bd_sf"/>
</dbReference>
<dbReference type="Proteomes" id="UP000263094">
    <property type="component" value="Unassembled WGS sequence"/>
</dbReference>
<evidence type="ECO:0000256" key="3">
    <source>
        <dbReference type="SAM" id="MobiDB-lite"/>
    </source>
</evidence>
<dbReference type="SUPFAM" id="SSF46689">
    <property type="entry name" value="Homeodomain-like"/>
    <property type="match status" value="1"/>
</dbReference>
<feature type="compositionally biased region" description="Low complexity" evidence="3">
    <location>
        <begin position="248"/>
        <end position="287"/>
    </location>
</feature>
<name>A0A372M8G1_9ACTN</name>
<feature type="DNA-binding region" description="H-T-H motif" evidence="2">
    <location>
        <begin position="90"/>
        <end position="109"/>
    </location>
</feature>